<evidence type="ECO:0000256" key="8">
    <source>
        <dbReference type="RuleBase" id="RU363108"/>
    </source>
</evidence>
<protein>
    <recommendedName>
        <fullName evidence="8">Gustatory receptor</fullName>
    </recommendedName>
</protein>
<feature type="transmembrane region" description="Helical" evidence="8">
    <location>
        <begin position="142"/>
        <end position="167"/>
    </location>
</feature>
<comment type="caution">
    <text evidence="8">Lacks conserved residue(s) required for the propagation of feature annotation.</text>
</comment>
<comment type="subcellular location">
    <subcellularLocation>
        <location evidence="1 8">Cell membrane</location>
        <topology evidence="1 8">Multi-pass membrane protein</topology>
    </subcellularLocation>
</comment>
<dbReference type="InterPro" id="IPR013604">
    <property type="entry name" value="7TM_chemorcpt"/>
</dbReference>
<evidence type="ECO:0000313" key="9">
    <source>
        <dbReference type="EMBL" id="KAL0114821.1"/>
    </source>
</evidence>
<evidence type="ECO:0000256" key="7">
    <source>
        <dbReference type="ARBA" id="ARBA00023224"/>
    </source>
</evidence>
<feature type="transmembrane region" description="Helical" evidence="8">
    <location>
        <begin position="289"/>
        <end position="308"/>
    </location>
</feature>
<feature type="transmembrane region" description="Helical" evidence="8">
    <location>
        <begin position="255"/>
        <end position="277"/>
    </location>
</feature>
<dbReference type="GO" id="GO:0007165">
    <property type="term" value="P:signal transduction"/>
    <property type="evidence" value="ECO:0007669"/>
    <property type="project" value="UniProtKB-KW"/>
</dbReference>
<evidence type="ECO:0000313" key="10">
    <source>
        <dbReference type="Proteomes" id="UP001430953"/>
    </source>
</evidence>
<dbReference type="GO" id="GO:0030425">
    <property type="term" value="C:dendrite"/>
    <property type="evidence" value="ECO:0007669"/>
    <property type="project" value="TreeGrafter"/>
</dbReference>
<dbReference type="Pfam" id="PF08395">
    <property type="entry name" value="7tm_7"/>
    <property type="match status" value="1"/>
</dbReference>
<dbReference type="GO" id="GO:0050909">
    <property type="term" value="P:sensory perception of taste"/>
    <property type="evidence" value="ECO:0007669"/>
    <property type="project" value="InterPro"/>
</dbReference>
<keyword evidence="4 8" id="KW-1133">Transmembrane helix</keyword>
<keyword evidence="3 8" id="KW-0812">Transmembrane</keyword>
<evidence type="ECO:0000256" key="1">
    <source>
        <dbReference type="ARBA" id="ARBA00004651"/>
    </source>
</evidence>
<gene>
    <name evidence="9" type="ORF">PUN28_011866</name>
</gene>
<evidence type="ECO:0000256" key="6">
    <source>
        <dbReference type="ARBA" id="ARBA00023170"/>
    </source>
</evidence>
<evidence type="ECO:0000256" key="2">
    <source>
        <dbReference type="ARBA" id="ARBA00022475"/>
    </source>
</evidence>
<sequence>MCILKKHVLKRVHVSKRDVNKSCVERTKPFLLLFKLGGLFPNNIMGNRVECCSWSTYSICVFWIGIFFSYVCYVIFVYATSPEFTLRRTMYTIKYCITYSSVSIDVITAYLSQKHFNKFFNRLQNYDDKAAQIIDKRSDSLWIPWIIAFLVTLVSLLIMVIHIYRLYKMDDLSLFTLITSYYFMNHFPIIVQMYSFLEKFILLYLLLERFKRLNEDIVSNVSWDEDRYRFNVIKISDVKFMHLMLYQGHEAFNDIYRNTLLVSFMSLMMCIVANLYLFREKDTLIGTSLVGPPLMLMLFMCTICHLTMEKANNIAFMLNKSMTTLVNSGKTLTKISVSTFFLHNYVSFDAAGFFTIDLPLFQSVIASIITYFIIIV</sequence>
<organism evidence="9 10">
    <name type="scientific">Cardiocondyla obscurior</name>
    <dbReference type="NCBI Taxonomy" id="286306"/>
    <lineage>
        <taxon>Eukaryota</taxon>
        <taxon>Metazoa</taxon>
        <taxon>Ecdysozoa</taxon>
        <taxon>Arthropoda</taxon>
        <taxon>Hexapoda</taxon>
        <taxon>Insecta</taxon>
        <taxon>Pterygota</taxon>
        <taxon>Neoptera</taxon>
        <taxon>Endopterygota</taxon>
        <taxon>Hymenoptera</taxon>
        <taxon>Apocrita</taxon>
        <taxon>Aculeata</taxon>
        <taxon>Formicoidea</taxon>
        <taxon>Formicidae</taxon>
        <taxon>Myrmicinae</taxon>
        <taxon>Cardiocondyla</taxon>
    </lineage>
</organism>
<keyword evidence="5 8" id="KW-0472">Membrane</keyword>
<evidence type="ECO:0000256" key="5">
    <source>
        <dbReference type="ARBA" id="ARBA00023136"/>
    </source>
</evidence>
<dbReference type="GO" id="GO:0030424">
    <property type="term" value="C:axon"/>
    <property type="evidence" value="ECO:0007669"/>
    <property type="project" value="TreeGrafter"/>
</dbReference>
<dbReference type="PANTHER" id="PTHR21143:SF133">
    <property type="entry name" value="GUSTATORY AND PHEROMONE RECEPTOR 32A-RELATED"/>
    <property type="match status" value="1"/>
</dbReference>
<reference evidence="9 10" key="1">
    <citation type="submission" date="2023-03" db="EMBL/GenBank/DDBJ databases">
        <title>High recombination rates correlate with genetic variation in Cardiocondyla obscurior ants.</title>
        <authorList>
            <person name="Errbii M."/>
        </authorList>
    </citation>
    <scope>NUCLEOTIDE SEQUENCE [LARGE SCALE GENOMIC DNA]</scope>
    <source>
        <strain evidence="9">Alpha-2009</strain>
        <tissue evidence="9">Whole body</tissue>
    </source>
</reference>
<dbReference type="EMBL" id="JADYXP020000011">
    <property type="protein sequence ID" value="KAL0114821.1"/>
    <property type="molecule type" value="Genomic_DNA"/>
</dbReference>
<accession>A0AAW2FJ90</accession>
<dbReference type="GO" id="GO:0007635">
    <property type="term" value="P:chemosensory behavior"/>
    <property type="evidence" value="ECO:0007669"/>
    <property type="project" value="TreeGrafter"/>
</dbReference>
<dbReference type="PANTHER" id="PTHR21143">
    <property type="entry name" value="INVERTEBRATE GUSTATORY RECEPTOR"/>
    <property type="match status" value="1"/>
</dbReference>
<feature type="transmembrane region" description="Helical" evidence="8">
    <location>
        <begin position="54"/>
        <end position="79"/>
    </location>
</feature>
<keyword evidence="6 8" id="KW-0675">Receptor</keyword>
<name>A0AAW2FJ90_9HYME</name>
<dbReference type="Proteomes" id="UP001430953">
    <property type="component" value="Unassembled WGS sequence"/>
</dbReference>
<dbReference type="GO" id="GO:0043025">
    <property type="term" value="C:neuronal cell body"/>
    <property type="evidence" value="ECO:0007669"/>
    <property type="project" value="TreeGrafter"/>
</dbReference>
<comment type="caution">
    <text evidence="9">The sequence shown here is derived from an EMBL/GenBank/DDBJ whole genome shotgun (WGS) entry which is preliminary data.</text>
</comment>
<dbReference type="GO" id="GO:0008049">
    <property type="term" value="P:male courtship behavior"/>
    <property type="evidence" value="ECO:0007669"/>
    <property type="project" value="TreeGrafter"/>
</dbReference>
<feature type="transmembrane region" description="Helical" evidence="8">
    <location>
        <begin position="350"/>
        <end position="374"/>
    </location>
</feature>
<evidence type="ECO:0000256" key="3">
    <source>
        <dbReference type="ARBA" id="ARBA00022692"/>
    </source>
</evidence>
<dbReference type="GO" id="GO:0005886">
    <property type="term" value="C:plasma membrane"/>
    <property type="evidence" value="ECO:0007669"/>
    <property type="project" value="UniProtKB-SubCell"/>
</dbReference>
<comment type="similarity">
    <text evidence="8">Belongs to the insect chemoreceptor superfamily. Gustatory receptor (GR) family.</text>
</comment>
<evidence type="ECO:0000256" key="4">
    <source>
        <dbReference type="ARBA" id="ARBA00022989"/>
    </source>
</evidence>
<keyword evidence="7 8" id="KW-0807">Transducer</keyword>
<keyword evidence="2 8" id="KW-1003">Cell membrane</keyword>
<comment type="function">
    <text evidence="8">Gustatory receptor which mediates acceptance or avoidance behavior, depending on its substrates.</text>
</comment>
<dbReference type="AlphaFoldDB" id="A0AAW2FJ90"/>
<proteinExistence type="inferred from homology"/>
<keyword evidence="10" id="KW-1185">Reference proteome</keyword>